<dbReference type="AlphaFoldDB" id="A0A5M3XEL3"/>
<evidence type="ECO:0000313" key="3">
    <source>
        <dbReference type="Proteomes" id="UP000377595"/>
    </source>
</evidence>
<feature type="region of interest" description="Disordered" evidence="1">
    <location>
        <begin position="54"/>
        <end position="106"/>
    </location>
</feature>
<organism evidence="2 3">
    <name type="scientific">Acrocarpospora pleiomorpha</name>
    <dbReference type="NCBI Taxonomy" id="90975"/>
    <lineage>
        <taxon>Bacteria</taxon>
        <taxon>Bacillati</taxon>
        <taxon>Actinomycetota</taxon>
        <taxon>Actinomycetes</taxon>
        <taxon>Streptosporangiales</taxon>
        <taxon>Streptosporangiaceae</taxon>
        <taxon>Acrocarpospora</taxon>
    </lineage>
</organism>
<sequence>MTALSILTCPHGIEGCLTASRHVDGAAERLTGDAEARGQHMIAVQLAATDKIGYRRQRHRLPPSDGRRASFPVPEQAEPQSLTGTHGHSTHPDLHPCFPSSGQQGQQMIPKLTARVRFPSPALIAKAQVTDGFETRALIFLWSVF</sequence>
<dbReference type="EMBL" id="BLAF01000006">
    <property type="protein sequence ID" value="GES18011.1"/>
    <property type="molecule type" value="Genomic_DNA"/>
</dbReference>
<dbReference type="RefSeq" id="WP_155343175.1">
    <property type="nucleotide sequence ID" value="NZ_BAAAHM010000071.1"/>
</dbReference>
<gene>
    <name evidence="2" type="ORF">Aple_009060</name>
</gene>
<evidence type="ECO:0000313" key="2">
    <source>
        <dbReference type="EMBL" id="GES18011.1"/>
    </source>
</evidence>
<keyword evidence="3" id="KW-1185">Reference proteome</keyword>
<feature type="compositionally biased region" description="Polar residues" evidence="1">
    <location>
        <begin position="78"/>
        <end position="87"/>
    </location>
</feature>
<name>A0A5M3XEL3_9ACTN</name>
<proteinExistence type="predicted"/>
<reference evidence="2 3" key="1">
    <citation type="submission" date="2019-10" db="EMBL/GenBank/DDBJ databases">
        <title>Whole genome shotgun sequence of Acrocarpospora pleiomorpha NBRC 16267.</title>
        <authorList>
            <person name="Ichikawa N."/>
            <person name="Kimura A."/>
            <person name="Kitahashi Y."/>
            <person name="Komaki H."/>
            <person name="Oguchi A."/>
        </authorList>
    </citation>
    <scope>NUCLEOTIDE SEQUENCE [LARGE SCALE GENOMIC DNA]</scope>
    <source>
        <strain evidence="2 3">NBRC 16267</strain>
    </source>
</reference>
<dbReference type="Proteomes" id="UP000377595">
    <property type="component" value="Unassembled WGS sequence"/>
</dbReference>
<comment type="caution">
    <text evidence="2">The sequence shown here is derived from an EMBL/GenBank/DDBJ whole genome shotgun (WGS) entry which is preliminary data.</text>
</comment>
<protein>
    <submittedName>
        <fullName evidence="2">Uncharacterized protein</fullName>
    </submittedName>
</protein>
<evidence type="ECO:0000256" key="1">
    <source>
        <dbReference type="SAM" id="MobiDB-lite"/>
    </source>
</evidence>
<accession>A0A5M3XEL3</accession>